<evidence type="ECO:0000313" key="3">
    <source>
        <dbReference type="Proteomes" id="UP001433088"/>
    </source>
</evidence>
<dbReference type="SUPFAM" id="SSF88697">
    <property type="entry name" value="PUA domain-like"/>
    <property type="match status" value="1"/>
</dbReference>
<proteinExistence type="predicted"/>
<evidence type="ECO:0000313" key="2">
    <source>
        <dbReference type="EMBL" id="MEQ2422262.1"/>
    </source>
</evidence>
<feature type="domain" description="ASCH" evidence="1">
    <location>
        <begin position="4"/>
        <end position="61"/>
    </location>
</feature>
<reference evidence="2 3" key="1">
    <citation type="submission" date="2024-03" db="EMBL/GenBank/DDBJ databases">
        <title>Human intestinal bacterial collection.</title>
        <authorList>
            <person name="Pauvert C."/>
            <person name="Hitch T.C.A."/>
            <person name="Clavel T."/>
        </authorList>
    </citation>
    <scope>NUCLEOTIDE SEQUENCE [LARGE SCALE GENOMIC DNA]</scope>
    <source>
        <strain evidence="2 3">CLA-AA-H81</strain>
    </source>
</reference>
<comment type="caution">
    <text evidence="2">The sequence shown here is derived from an EMBL/GenBank/DDBJ whole genome shotgun (WGS) entry which is preliminary data.</text>
</comment>
<organism evidence="2 3">
    <name type="scientific">Megasphaera intestinihominis</name>
    <dbReference type="NCBI Taxonomy" id="3133159"/>
    <lineage>
        <taxon>Bacteria</taxon>
        <taxon>Bacillati</taxon>
        <taxon>Bacillota</taxon>
        <taxon>Negativicutes</taxon>
        <taxon>Veillonellales</taxon>
        <taxon>Veillonellaceae</taxon>
        <taxon>Megasphaera</taxon>
    </lineage>
</organism>
<protein>
    <submittedName>
        <fullName evidence="2">ASCH domain-containing protein</fullName>
    </submittedName>
</protein>
<dbReference type="Gene3D" id="2.30.130.30">
    <property type="entry name" value="Hypothetical protein"/>
    <property type="match status" value="1"/>
</dbReference>
<dbReference type="EMBL" id="JBBMEU010000027">
    <property type="protein sequence ID" value="MEQ2422262.1"/>
    <property type="molecule type" value="Genomic_DNA"/>
</dbReference>
<dbReference type="RefSeq" id="WP_349173491.1">
    <property type="nucleotide sequence ID" value="NZ_JBBMEU010000027.1"/>
</dbReference>
<dbReference type="Pfam" id="PF04266">
    <property type="entry name" value="ASCH"/>
    <property type="match status" value="1"/>
</dbReference>
<name>A0ABV1CY54_9FIRM</name>
<dbReference type="Proteomes" id="UP001433088">
    <property type="component" value="Unassembled WGS sequence"/>
</dbReference>
<evidence type="ECO:0000259" key="1">
    <source>
        <dbReference type="Pfam" id="PF04266"/>
    </source>
</evidence>
<keyword evidence="3" id="KW-1185">Reference proteome</keyword>
<gene>
    <name evidence="2" type="ORF">WMO23_05890</name>
</gene>
<accession>A0ABV1CY54</accession>
<dbReference type="InterPro" id="IPR015947">
    <property type="entry name" value="PUA-like_sf"/>
</dbReference>
<sequence length="124" mass="14262">MKALSLHPFYAVDIACGDKTEEFRSWQTPYRGDLLICSSQYNDGPLFPRGYALCIVELYGIDKGPKGYSWHLRNLRPIVPFKVKGKLHLFEVDDHLIDPIVCDVPCTEDILYQLWEEMGIVTLD</sequence>
<dbReference type="InterPro" id="IPR007374">
    <property type="entry name" value="ASCH_domain"/>
</dbReference>